<comment type="caution">
    <text evidence="8">The sequence shown here is derived from an EMBL/GenBank/DDBJ whole genome shotgun (WGS) entry which is preliminary data.</text>
</comment>
<dbReference type="InterPro" id="IPR013088">
    <property type="entry name" value="Znf_NHR/GATA"/>
</dbReference>
<dbReference type="Proteomes" id="UP001516464">
    <property type="component" value="Unassembled WGS sequence"/>
</dbReference>
<evidence type="ECO:0000313" key="8">
    <source>
        <dbReference type="EMBL" id="KAF7683220.1"/>
    </source>
</evidence>
<dbReference type="SMART" id="SM00401">
    <property type="entry name" value="ZnF_GATA"/>
    <property type="match status" value="1"/>
</dbReference>
<name>A0ABQ7HYP1_9MICR</name>
<evidence type="ECO:0000256" key="2">
    <source>
        <dbReference type="ARBA" id="ARBA00022723"/>
    </source>
</evidence>
<evidence type="ECO:0000259" key="7">
    <source>
        <dbReference type="PROSITE" id="PS50114"/>
    </source>
</evidence>
<evidence type="ECO:0000313" key="9">
    <source>
        <dbReference type="Proteomes" id="UP001516464"/>
    </source>
</evidence>
<protein>
    <submittedName>
        <fullName evidence="8">Transcriptional regulator GZF3</fullName>
    </submittedName>
</protein>
<keyword evidence="4" id="KW-0862">Zinc</keyword>
<feature type="domain" description="GATA-type" evidence="7">
    <location>
        <begin position="11"/>
        <end position="58"/>
    </location>
</feature>
<evidence type="ECO:0000256" key="5">
    <source>
        <dbReference type="ARBA" id="ARBA00023242"/>
    </source>
</evidence>
<evidence type="ECO:0000256" key="1">
    <source>
        <dbReference type="ARBA" id="ARBA00004123"/>
    </source>
</evidence>
<dbReference type="PRINTS" id="PR00619">
    <property type="entry name" value="GATAZNFINGER"/>
</dbReference>
<reference evidence="8 9" key="1">
    <citation type="submission" date="2019-01" db="EMBL/GenBank/DDBJ databases">
        <title>Genomes sequencing and comparative genomics of infectious freshwater microsporidia, Cucumispora dikerogammari and Thelohania contejeani.</title>
        <authorList>
            <person name="Cormier A."/>
            <person name="Giraud I."/>
            <person name="Wattier R."/>
            <person name="Teixeira M."/>
            <person name="Grandjean F."/>
            <person name="Rigaud T."/>
            <person name="Cordaux R."/>
        </authorList>
    </citation>
    <scope>NUCLEOTIDE SEQUENCE [LARGE SCALE GENOMIC DNA]</scope>
    <source>
        <strain evidence="8">T1</strain>
        <tissue evidence="8">Spores</tissue>
    </source>
</reference>
<dbReference type="PANTHER" id="PTHR10071:SF281">
    <property type="entry name" value="BOX A-BINDING FACTOR-RELATED"/>
    <property type="match status" value="1"/>
</dbReference>
<proteinExistence type="predicted"/>
<dbReference type="Pfam" id="PF00320">
    <property type="entry name" value="GATA"/>
    <property type="match status" value="1"/>
</dbReference>
<evidence type="ECO:0000256" key="6">
    <source>
        <dbReference type="PROSITE-ProRule" id="PRU00094"/>
    </source>
</evidence>
<dbReference type="Gene3D" id="3.30.50.10">
    <property type="entry name" value="Erythroid Transcription Factor GATA-1, subunit A"/>
    <property type="match status" value="1"/>
</dbReference>
<dbReference type="InterPro" id="IPR039355">
    <property type="entry name" value="Transcription_factor_GATA"/>
</dbReference>
<keyword evidence="2" id="KW-0479">Metal-binding</keyword>
<dbReference type="CDD" id="cd00202">
    <property type="entry name" value="ZnF_GATA"/>
    <property type="match status" value="1"/>
</dbReference>
<organism evidence="8 9">
    <name type="scientific">Astathelohania contejeani</name>
    <dbReference type="NCBI Taxonomy" id="164912"/>
    <lineage>
        <taxon>Eukaryota</taxon>
        <taxon>Fungi</taxon>
        <taxon>Fungi incertae sedis</taxon>
        <taxon>Microsporidia</taxon>
        <taxon>Astathelohaniidae</taxon>
        <taxon>Astathelohania</taxon>
    </lineage>
</organism>
<evidence type="ECO:0000256" key="4">
    <source>
        <dbReference type="ARBA" id="ARBA00022833"/>
    </source>
</evidence>
<dbReference type="InterPro" id="IPR000679">
    <property type="entry name" value="Znf_GATA"/>
</dbReference>
<dbReference type="PROSITE" id="PS50114">
    <property type="entry name" value="GATA_ZN_FINGER_2"/>
    <property type="match status" value="1"/>
</dbReference>
<comment type="subcellular location">
    <subcellularLocation>
        <location evidence="1">Nucleus</location>
    </subcellularLocation>
</comment>
<accession>A0ABQ7HYP1</accession>
<dbReference type="SUPFAM" id="SSF57716">
    <property type="entry name" value="Glucocorticoid receptor-like (DNA-binding domain)"/>
    <property type="match status" value="1"/>
</dbReference>
<evidence type="ECO:0000256" key="3">
    <source>
        <dbReference type="ARBA" id="ARBA00022771"/>
    </source>
</evidence>
<keyword evidence="3 6" id="KW-0863">Zinc-finger</keyword>
<dbReference type="PANTHER" id="PTHR10071">
    <property type="entry name" value="TRANSCRIPTION FACTOR GATA FAMILY MEMBER"/>
    <property type="match status" value="1"/>
</dbReference>
<dbReference type="PROSITE" id="PS00344">
    <property type="entry name" value="GATA_ZN_FINGER_1"/>
    <property type="match status" value="1"/>
</dbReference>
<gene>
    <name evidence="8" type="primary">GZF3</name>
    <name evidence="8" type="ORF">TCON_1569</name>
</gene>
<keyword evidence="9" id="KW-1185">Reference proteome</keyword>
<keyword evidence="5" id="KW-0539">Nucleus</keyword>
<dbReference type="EMBL" id="SBIQ01000113">
    <property type="protein sequence ID" value="KAF7683220.1"/>
    <property type="molecule type" value="Genomic_DNA"/>
</dbReference>
<sequence>MIDNSGNKNVCSNCTTRVTPLWRKSNDGSYLCNACGLYFKIHRVNRPIELKSESFKHRQRLKKETAYYPLQAELKLKNSDDLNKLNNQNFDKNYANVNLDYKMSESDIRWHVMIGKNHSLIKTNKINKSYFDNTGVQVDHQKSIPRNLYLNNHISYLQKDGYKNLTDNVNENLSNIKNEGCISISTNKIDPKKEIIDIYDSRSLEFKTNISNNSRIKKIMREGDRDTIRETPHHLRYNEELVQRGIQNLSTIEDFNLYLKDGIQRKKNERPANTNHLFTRGNEDDINYQSSQYKREESYPINNNYLRYRRTDPEFYNNEYEFEKYERNKQYYKWKEEDYIFNKRVNAKKKSRYPKSLHYDEKQMYFSNNILNYNEDDMAQAEMDAIKIIADFMKR</sequence>